<evidence type="ECO:0000256" key="5">
    <source>
        <dbReference type="ARBA" id="ARBA00023136"/>
    </source>
</evidence>
<protein>
    <submittedName>
        <fullName evidence="7">Polysaccharide biosynthesis protein</fullName>
    </submittedName>
</protein>
<evidence type="ECO:0000313" key="7">
    <source>
        <dbReference type="EMBL" id="SUE15386.1"/>
    </source>
</evidence>
<dbReference type="Pfam" id="PF13440">
    <property type="entry name" value="Polysacc_synt_3"/>
    <property type="match status" value="1"/>
</dbReference>
<dbReference type="AlphaFoldDB" id="A0A379M0V4"/>
<keyword evidence="2" id="KW-1003">Cell membrane</keyword>
<dbReference type="PANTHER" id="PTHR30250:SF11">
    <property type="entry name" value="O-ANTIGEN TRANSPORTER-RELATED"/>
    <property type="match status" value="1"/>
</dbReference>
<dbReference type="InterPro" id="IPR050833">
    <property type="entry name" value="Poly_Biosynth_Transport"/>
</dbReference>
<feature type="transmembrane region" description="Helical" evidence="6">
    <location>
        <begin position="361"/>
        <end position="385"/>
    </location>
</feature>
<feature type="transmembrane region" description="Helical" evidence="6">
    <location>
        <begin position="80"/>
        <end position="100"/>
    </location>
</feature>
<feature type="transmembrane region" description="Helical" evidence="6">
    <location>
        <begin position="405"/>
        <end position="426"/>
    </location>
</feature>
<evidence type="ECO:0000256" key="6">
    <source>
        <dbReference type="SAM" id="Phobius"/>
    </source>
</evidence>
<sequence length="428" mass="46329">MKDLIWAFLERVFPRIASALVMLGMTFFISPSTVGIYALAILVVTFFQSATDAAIRQIAVPALRTEIGRDFLARYSKRTPIVGALFTALPLAAIYITLPADTKAEFIPVFIFVLIPTVTARRVTTIAYHQKCGNWKALAKFQLIAALLSFLVSVPVLLITHSLLAPALQLFITELGFTILSRRALAECDVKEDSQGESEIVQETHNPHREFVHLSLYSMVAWIQTQADRVIMGPLAGAARLGEYTVATSIARSAGDAISTSTANVLRPRLFNRGDSEAATVRSGADAILLKSTPIAAAATATTIAGIELVLRPLLDNEWDSSLDAAIILSLTTGPTLFAWCMTVILIAAKRIRWAAPIKMIGALCALPIAFAAVQSIQYAATLAVVREVLVLGLLTLVARRYTPWISLCMMLGLYTTLTTIVALLLGT</sequence>
<dbReference type="RefSeq" id="WP_084421895.1">
    <property type="nucleotide sequence ID" value="NZ_LPZN01000046.1"/>
</dbReference>
<dbReference type="Proteomes" id="UP000254569">
    <property type="component" value="Unassembled WGS sequence"/>
</dbReference>
<evidence type="ECO:0000313" key="8">
    <source>
        <dbReference type="Proteomes" id="UP000254569"/>
    </source>
</evidence>
<keyword evidence="4 6" id="KW-1133">Transmembrane helix</keyword>
<evidence type="ECO:0000256" key="4">
    <source>
        <dbReference type="ARBA" id="ARBA00022989"/>
    </source>
</evidence>
<dbReference type="GO" id="GO:0005886">
    <property type="term" value="C:plasma membrane"/>
    <property type="evidence" value="ECO:0007669"/>
    <property type="project" value="UniProtKB-SubCell"/>
</dbReference>
<gene>
    <name evidence="7" type="ORF">NCTC13296_02248</name>
</gene>
<feature type="transmembrane region" description="Helical" evidence="6">
    <location>
        <begin position="325"/>
        <end position="349"/>
    </location>
</feature>
<name>A0A379M0V4_9NOCA</name>
<reference evidence="7 8" key="1">
    <citation type="submission" date="2018-06" db="EMBL/GenBank/DDBJ databases">
        <authorList>
            <consortium name="Pathogen Informatics"/>
            <person name="Doyle S."/>
        </authorList>
    </citation>
    <scope>NUCLEOTIDE SEQUENCE [LARGE SCALE GENOMIC DNA]</scope>
    <source>
        <strain evidence="7 8">NCTC13296</strain>
    </source>
</reference>
<comment type="subcellular location">
    <subcellularLocation>
        <location evidence="1">Cell membrane</location>
        <topology evidence="1">Multi-pass membrane protein</topology>
    </subcellularLocation>
</comment>
<evidence type="ECO:0000256" key="2">
    <source>
        <dbReference type="ARBA" id="ARBA00022475"/>
    </source>
</evidence>
<evidence type="ECO:0000256" key="3">
    <source>
        <dbReference type="ARBA" id="ARBA00022692"/>
    </source>
</evidence>
<dbReference type="PANTHER" id="PTHR30250">
    <property type="entry name" value="PST FAMILY PREDICTED COLANIC ACID TRANSPORTER"/>
    <property type="match status" value="1"/>
</dbReference>
<dbReference type="OrthoDB" id="5125981at2"/>
<evidence type="ECO:0000256" key="1">
    <source>
        <dbReference type="ARBA" id="ARBA00004651"/>
    </source>
</evidence>
<feature type="transmembrane region" description="Helical" evidence="6">
    <location>
        <begin position="106"/>
        <end position="123"/>
    </location>
</feature>
<proteinExistence type="predicted"/>
<keyword evidence="8" id="KW-1185">Reference proteome</keyword>
<dbReference type="EMBL" id="UGVI01000001">
    <property type="protein sequence ID" value="SUE15386.1"/>
    <property type="molecule type" value="Genomic_DNA"/>
</dbReference>
<keyword evidence="5 6" id="KW-0472">Membrane</keyword>
<keyword evidence="3 6" id="KW-0812">Transmembrane</keyword>
<feature type="transmembrane region" description="Helical" evidence="6">
    <location>
        <begin position="143"/>
        <end position="164"/>
    </location>
</feature>
<accession>A0A379M0V4</accession>
<organism evidence="7 8">
    <name type="scientific">Rhodococcus gordoniae</name>
    <dbReference type="NCBI Taxonomy" id="223392"/>
    <lineage>
        <taxon>Bacteria</taxon>
        <taxon>Bacillati</taxon>
        <taxon>Actinomycetota</taxon>
        <taxon>Actinomycetes</taxon>
        <taxon>Mycobacteriales</taxon>
        <taxon>Nocardiaceae</taxon>
        <taxon>Rhodococcus</taxon>
    </lineage>
</organism>